<name>A0A2Z5U3R9_9STRE</name>
<sequence>MWVLLLLGEIEMEIIRDKEFVNQYHFDARNHAWEKENGVPETKLKVDFQLIEQNRSENRTSMVTILRFMIVLEHFVISGAMSQAVHLPHRLVEEPTEFTDEDKRILVEPLLDILKRMTYDVTEIAFDAPGVNLEF</sequence>
<proteinExistence type="predicted"/>
<dbReference type="InterPro" id="IPR035958">
    <property type="entry name" value="SecB-like_sf"/>
</dbReference>
<dbReference type="EMBL" id="AP018400">
    <property type="protein sequence ID" value="BBA92658.1"/>
    <property type="molecule type" value="Genomic_DNA"/>
</dbReference>
<reference evidence="1 2" key="1">
    <citation type="journal article" date="2018" name="Genome Biol. Evol.">
        <title>Complete Genome Sequence of Streptococcus ruminantium sp. nov. GUT-187T (=DSM 104980T =JCM 31869T), the Type Strain of S. ruminantium, and Comparison with Genome Sequences of Streptococcus suis Strains.</title>
        <authorList>
            <person name="Tohya M."/>
            <person name="Sekizaki T."/>
            <person name="Miyoshi-Akiyama T."/>
        </authorList>
    </citation>
    <scope>NUCLEOTIDE SEQUENCE [LARGE SCALE GENOMIC DNA]</scope>
    <source>
        <strain evidence="1 2">GUT187T</strain>
    </source>
</reference>
<organism evidence="1 2">
    <name type="scientific">Streptococcus ruminantium</name>
    <dbReference type="NCBI Taxonomy" id="1917441"/>
    <lineage>
        <taxon>Bacteria</taxon>
        <taxon>Bacillati</taxon>
        <taxon>Bacillota</taxon>
        <taxon>Bacilli</taxon>
        <taxon>Lactobacillales</taxon>
        <taxon>Streptococcaceae</taxon>
        <taxon>Streptococcus</taxon>
    </lineage>
</organism>
<dbReference type="PIRSF" id="PIRSF031568">
    <property type="entry name" value="UCP031568"/>
    <property type="match status" value="1"/>
</dbReference>
<gene>
    <name evidence="1" type="ORF">SR187_5250</name>
</gene>
<dbReference type="AlphaFoldDB" id="A0A2Z5U3R9"/>
<evidence type="ECO:0000313" key="1">
    <source>
        <dbReference type="EMBL" id="BBA92658.1"/>
    </source>
</evidence>
<evidence type="ECO:0000313" key="2">
    <source>
        <dbReference type="Proteomes" id="UP000269331"/>
    </source>
</evidence>
<dbReference type="SUPFAM" id="SSF54611">
    <property type="entry name" value="SecB-like"/>
    <property type="match status" value="1"/>
</dbReference>
<dbReference type="Gene3D" id="3.10.420.10">
    <property type="entry name" value="SecB-like"/>
    <property type="match status" value="1"/>
</dbReference>
<dbReference type="InterPro" id="IPR009530">
    <property type="entry name" value="DUF1149"/>
</dbReference>
<dbReference type="KEGG" id="srq:SR187_5250"/>
<dbReference type="Proteomes" id="UP000269331">
    <property type="component" value="Chromosome"/>
</dbReference>
<accession>A0A2Z5U3R9</accession>
<protein>
    <submittedName>
        <fullName evidence="1">DUF1149 domain-containing protein</fullName>
    </submittedName>
</protein>
<dbReference type="Pfam" id="PF06619">
    <property type="entry name" value="DUF1149"/>
    <property type="match status" value="1"/>
</dbReference>